<evidence type="ECO:0000313" key="7">
    <source>
        <dbReference type="Proteomes" id="UP001199642"/>
    </source>
</evidence>
<comment type="similarity">
    <text evidence="1">Belongs to the SorC transcriptional regulatory family.</text>
</comment>
<dbReference type="InterPro" id="IPR013324">
    <property type="entry name" value="RNA_pol_sigma_r3/r4-like"/>
</dbReference>
<organism evidence="6 7">
    <name type="scientific">Microbacterium resistens</name>
    <dbReference type="NCBI Taxonomy" id="156977"/>
    <lineage>
        <taxon>Bacteria</taxon>
        <taxon>Bacillati</taxon>
        <taxon>Actinomycetota</taxon>
        <taxon>Actinomycetes</taxon>
        <taxon>Micrococcales</taxon>
        <taxon>Microbacteriaceae</taxon>
        <taxon>Microbacterium</taxon>
    </lineage>
</organism>
<dbReference type="Gene3D" id="3.40.50.1360">
    <property type="match status" value="1"/>
</dbReference>
<feature type="domain" description="Sugar-binding" evidence="5">
    <location>
        <begin position="64"/>
        <end position="320"/>
    </location>
</feature>
<protein>
    <submittedName>
        <fullName evidence="6">Sugar-binding transcriptional regulator</fullName>
    </submittedName>
</protein>
<dbReference type="InterPro" id="IPR007324">
    <property type="entry name" value="Sugar-bd_dom_put"/>
</dbReference>
<dbReference type="Gene3D" id="1.10.10.10">
    <property type="entry name" value="Winged helix-like DNA-binding domain superfamily/Winged helix DNA-binding domain"/>
    <property type="match status" value="1"/>
</dbReference>
<reference evidence="6 7" key="1">
    <citation type="submission" date="2023-01" db="EMBL/GenBank/DDBJ databases">
        <title>Characterization of estradiol degrading bacteria Microbacterium sp. MZT7 and reveal degrading genes through genome analysis.</title>
        <authorList>
            <person name="Hao P."/>
            <person name="Gao Y."/>
        </authorList>
    </citation>
    <scope>NUCLEOTIDE SEQUENCE [LARGE SCALE GENOMIC DNA]</scope>
    <source>
        <strain evidence="6 7">MZT7</strain>
    </source>
</reference>
<gene>
    <name evidence="6" type="ORF">K8F61_05945</name>
</gene>
<evidence type="ECO:0000256" key="2">
    <source>
        <dbReference type="ARBA" id="ARBA00023015"/>
    </source>
</evidence>
<dbReference type="PANTHER" id="PTHR34294:SF1">
    <property type="entry name" value="TRANSCRIPTIONAL REGULATOR LSRR"/>
    <property type="match status" value="1"/>
</dbReference>
<keyword evidence="3" id="KW-0238">DNA-binding</keyword>
<dbReference type="EMBL" id="CP082781">
    <property type="protein sequence ID" value="UGS27718.1"/>
    <property type="molecule type" value="Genomic_DNA"/>
</dbReference>
<evidence type="ECO:0000256" key="1">
    <source>
        <dbReference type="ARBA" id="ARBA00010466"/>
    </source>
</evidence>
<evidence type="ECO:0000256" key="4">
    <source>
        <dbReference type="ARBA" id="ARBA00023163"/>
    </source>
</evidence>
<proteinExistence type="inferred from homology"/>
<sequence>MGSQDARTRDAKLEAALTAAQLYYMQDKTMEVIAEELGTSRSSVSRLLSFARQVGLVDIRINSPFERAGMLEESIHQRLRVSAHVVPMSESVTEVERLERVALTAGRLLTSFVDSNMVVGIAWGSTISAVSRELGQQETHGTTVVQLNGAGNTQTSGLEYSSDILQRFGRAFGAQVQLFPVPAFFDDPLTREAMWRERSTRRVLDLQAKMDIAVFSLGSPTAEVPSRVYVGGYLSRDDYRSLREDRAIGDVATVFFRADGTWQDIRLNARATGPTLDRLRRVPRRLCVVAGLQKLPSLQAAISAGLVTDVVLDEGLARRLAESGER</sequence>
<name>A0ABY3RUH8_9MICO</name>
<dbReference type="InterPro" id="IPR037171">
    <property type="entry name" value="NagB/RpiA_transferase-like"/>
</dbReference>
<keyword evidence="7" id="KW-1185">Reference proteome</keyword>
<dbReference type="InterPro" id="IPR051054">
    <property type="entry name" value="SorC_transcr_regulators"/>
</dbReference>
<dbReference type="Pfam" id="PF04198">
    <property type="entry name" value="Sugar-bind"/>
    <property type="match status" value="1"/>
</dbReference>
<dbReference type="PANTHER" id="PTHR34294">
    <property type="entry name" value="TRANSCRIPTIONAL REGULATOR-RELATED"/>
    <property type="match status" value="1"/>
</dbReference>
<evidence type="ECO:0000256" key="3">
    <source>
        <dbReference type="ARBA" id="ARBA00023125"/>
    </source>
</evidence>
<dbReference type="RefSeq" id="WP_231821016.1">
    <property type="nucleotide sequence ID" value="NZ_CP082781.1"/>
</dbReference>
<dbReference type="SUPFAM" id="SSF100950">
    <property type="entry name" value="NagB/RpiA/CoA transferase-like"/>
    <property type="match status" value="1"/>
</dbReference>
<dbReference type="Proteomes" id="UP001199642">
    <property type="component" value="Chromosome"/>
</dbReference>
<evidence type="ECO:0000259" key="5">
    <source>
        <dbReference type="Pfam" id="PF04198"/>
    </source>
</evidence>
<keyword evidence="2" id="KW-0805">Transcription regulation</keyword>
<evidence type="ECO:0000313" key="6">
    <source>
        <dbReference type="EMBL" id="UGS27718.1"/>
    </source>
</evidence>
<dbReference type="SUPFAM" id="SSF88659">
    <property type="entry name" value="Sigma3 and sigma4 domains of RNA polymerase sigma factors"/>
    <property type="match status" value="1"/>
</dbReference>
<keyword evidence="4" id="KW-0804">Transcription</keyword>
<accession>A0ABY3RUH8</accession>
<dbReference type="InterPro" id="IPR036388">
    <property type="entry name" value="WH-like_DNA-bd_sf"/>
</dbReference>